<dbReference type="InterPro" id="IPR029058">
    <property type="entry name" value="AB_hydrolase_fold"/>
</dbReference>
<dbReference type="Proteomes" id="UP000192927">
    <property type="component" value="Unassembled WGS sequence"/>
</dbReference>
<proteinExistence type="predicted"/>
<protein>
    <submittedName>
        <fullName evidence="2">Uncharacterized protein</fullName>
    </submittedName>
</protein>
<dbReference type="AlphaFoldDB" id="A0A1W5D8Q1"/>
<dbReference type="InterPro" id="IPR050261">
    <property type="entry name" value="FrsA_esterase"/>
</dbReference>
<sequence>MTSIVAPPYHVQATAKNLRAGFPYFSHHDSVAALWADKWRVLCQHGIYPFTDGKIEDFEAIFDELIRISEGSTDILYRPDDYAKPFLPVADDLVVRAGDAEGQGDTSKALDLYLRAAAVYRIARFPINRSRVSQEAWERGKDAYVKAGRYLSPPSTAIDIPFGHADVSAGDADLPIQAYLRVPAGKVPEGGWPVLLFICGLDAYRTDHTPRTQAHVDRGFATLSFEIPGTGDCPAAANDPNSPDRLMSSVLDWVVANGAAYRFDADKILARGISTGGYYAMRIAHTHADRLFAVVAQGGGCHYMFDAAWISAQNQMEYPFALADALAYKFGYRDGDAVSAYSAGARKFSLLEAGVLDRPSCKLLVIDGMEDSIFPIEDNFIVAARSDKKDLLARADRGHMGNPGAESLLYDWIDNTVAGKP</sequence>
<organism evidence="2 3">
    <name type="scientific">Lasallia pustulata</name>
    <dbReference type="NCBI Taxonomy" id="136370"/>
    <lineage>
        <taxon>Eukaryota</taxon>
        <taxon>Fungi</taxon>
        <taxon>Dikarya</taxon>
        <taxon>Ascomycota</taxon>
        <taxon>Pezizomycotina</taxon>
        <taxon>Lecanoromycetes</taxon>
        <taxon>OSLEUM clade</taxon>
        <taxon>Umbilicariomycetidae</taxon>
        <taxon>Umbilicariales</taxon>
        <taxon>Umbilicariaceae</taxon>
        <taxon>Lasallia</taxon>
    </lineage>
</organism>
<evidence type="ECO:0000313" key="2">
    <source>
        <dbReference type="EMBL" id="SLM39425.1"/>
    </source>
</evidence>
<dbReference type="SUPFAM" id="SSF53474">
    <property type="entry name" value="alpha/beta-Hydrolases"/>
    <property type="match status" value="1"/>
</dbReference>
<dbReference type="EMBL" id="FWEW01003503">
    <property type="protein sequence ID" value="SLM39425.1"/>
    <property type="molecule type" value="Genomic_DNA"/>
</dbReference>
<dbReference type="InterPro" id="IPR010520">
    <property type="entry name" value="FrsA-like"/>
</dbReference>
<evidence type="ECO:0000313" key="3">
    <source>
        <dbReference type="Proteomes" id="UP000192927"/>
    </source>
</evidence>
<name>A0A1W5D8Q1_9LECA</name>
<keyword evidence="3" id="KW-1185">Reference proteome</keyword>
<evidence type="ECO:0000256" key="1">
    <source>
        <dbReference type="ARBA" id="ARBA00022801"/>
    </source>
</evidence>
<dbReference type="Pfam" id="PF06500">
    <property type="entry name" value="FrsA-like"/>
    <property type="match status" value="1"/>
</dbReference>
<dbReference type="Gene3D" id="3.40.50.1820">
    <property type="entry name" value="alpha/beta hydrolase"/>
    <property type="match status" value="1"/>
</dbReference>
<dbReference type="PANTHER" id="PTHR22946:SF12">
    <property type="entry name" value="CONIDIAL PIGMENT BIOSYNTHESIS PROTEIN AYG1 (AFU_ORTHOLOGUE AFUA_2G17550)"/>
    <property type="match status" value="1"/>
</dbReference>
<reference evidence="3" key="1">
    <citation type="submission" date="2017-03" db="EMBL/GenBank/DDBJ databases">
        <authorList>
            <person name="Sharma R."/>
            <person name="Thines M."/>
        </authorList>
    </citation>
    <scope>NUCLEOTIDE SEQUENCE [LARGE SCALE GENOMIC DNA]</scope>
</reference>
<keyword evidence="1" id="KW-0378">Hydrolase</keyword>
<accession>A0A1W5D8Q1</accession>
<dbReference type="GO" id="GO:0016787">
    <property type="term" value="F:hydrolase activity"/>
    <property type="evidence" value="ECO:0007669"/>
    <property type="project" value="UniProtKB-KW"/>
</dbReference>
<dbReference type="PANTHER" id="PTHR22946">
    <property type="entry name" value="DIENELACTONE HYDROLASE DOMAIN-CONTAINING PROTEIN-RELATED"/>
    <property type="match status" value="1"/>
</dbReference>